<evidence type="ECO:0000313" key="1">
    <source>
        <dbReference type="EMBL" id="OWK97571.1"/>
    </source>
</evidence>
<sequence length="255" mass="29034">MKKLLIAFSMMIFALGFSQKLDNIQSGEYLNYRIHYGLLNAGTATLTTLKTTYKGQPHFYVKGYGKTTGAVRAFFKVEDYYESYINYNTGLPSFYVRNVQEGTYTQHFETSFNHNNHTLILTDKEKNTSRVVNSVKGIQDMLSAFYYLRSLEPTELKIGSVKKLNVWIDDEMFPFQIKIVGSENIKTKFGTINALKIVPQVMSGRVFKDKEGVTMWVSNDKNLVPLAIKAELAVGSLKASIDSYKNVKYPLNFSK</sequence>
<gene>
    <name evidence="1" type="ORF">AP75_10605</name>
</gene>
<reference evidence="1 2" key="1">
    <citation type="submission" date="2014-01" db="EMBL/GenBank/DDBJ databases">
        <authorList>
            <consortium name="Genome Consortium for Active Teaching"/>
            <person name="Sontag T.C."/>
            <person name="Newman J.D."/>
        </authorList>
    </citation>
    <scope>NUCLEOTIDE SEQUENCE [LARGE SCALE GENOMIC DNA]</scope>
    <source>
        <strain evidence="1 2">DSM 19056</strain>
    </source>
</reference>
<dbReference type="AlphaFoldDB" id="A0A246B860"/>
<evidence type="ECO:0000313" key="2">
    <source>
        <dbReference type="Proteomes" id="UP000197587"/>
    </source>
</evidence>
<dbReference type="RefSeq" id="WP_031501510.1">
    <property type="nucleotide sequence ID" value="NZ_JASZ02000025.1"/>
</dbReference>
<dbReference type="Proteomes" id="UP000197587">
    <property type="component" value="Unassembled WGS sequence"/>
</dbReference>
<protein>
    <submittedName>
        <fullName evidence="1">DUF3108 domain-containing protein</fullName>
    </submittedName>
</protein>
<accession>A0A246B860</accession>
<keyword evidence="2" id="KW-1185">Reference proteome</keyword>
<name>A0A246B860_9FLAO</name>
<dbReference type="Pfam" id="PF11306">
    <property type="entry name" value="DUF3108"/>
    <property type="match status" value="1"/>
</dbReference>
<dbReference type="EMBL" id="JASZ02000025">
    <property type="protein sequence ID" value="OWK97571.1"/>
    <property type="molecule type" value="Genomic_DNA"/>
</dbReference>
<reference evidence="1 2" key="2">
    <citation type="submission" date="2017-05" db="EMBL/GenBank/DDBJ databases">
        <title>Genome of Chryseobacterium haifense.</title>
        <authorList>
            <person name="Newman J.D."/>
        </authorList>
    </citation>
    <scope>NUCLEOTIDE SEQUENCE [LARGE SCALE GENOMIC DNA]</scope>
    <source>
        <strain evidence="1 2">DSM 19056</strain>
    </source>
</reference>
<comment type="caution">
    <text evidence="1">The sequence shown here is derived from an EMBL/GenBank/DDBJ whole genome shotgun (WGS) entry which is preliminary data.</text>
</comment>
<proteinExistence type="predicted"/>
<dbReference type="InterPro" id="IPR021457">
    <property type="entry name" value="DUF3108"/>
</dbReference>
<organism evidence="1 2">
    <name type="scientific">Kaistella haifensis DSM 19056</name>
    <dbReference type="NCBI Taxonomy" id="1450526"/>
    <lineage>
        <taxon>Bacteria</taxon>
        <taxon>Pseudomonadati</taxon>
        <taxon>Bacteroidota</taxon>
        <taxon>Flavobacteriia</taxon>
        <taxon>Flavobacteriales</taxon>
        <taxon>Weeksellaceae</taxon>
        <taxon>Chryseobacterium group</taxon>
        <taxon>Kaistella</taxon>
    </lineage>
</organism>